<comment type="caution">
    <text evidence="2">The sequence shown here is derived from an EMBL/GenBank/DDBJ whole genome shotgun (WGS) entry which is preliminary data.</text>
</comment>
<evidence type="ECO:0000313" key="3">
    <source>
        <dbReference type="Proteomes" id="UP001153328"/>
    </source>
</evidence>
<dbReference type="Proteomes" id="UP001153328">
    <property type="component" value="Unassembled WGS sequence"/>
</dbReference>
<feature type="compositionally biased region" description="Basic residues" evidence="1">
    <location>
        <begin position="42"/>
        <end position="62"/>
    </location>
</feature>
<feature type="region of interest" description="Disordered" evidence="1">
    <location>
        <begin position="1"/>
        <end position="205"/>
    </location>
</feature>
<dbReference type="EMBL" id="CAJVAX010000017">
    <property type="protein sequence ID" value="CAG7643785.1"/>
    <property type="molecule type" value="Genomic_DNA"/>
</dbReference>
<feature type="compositionally biased region" description="Basic residues" evidence="1">
    <location>
        <begin position="99"/>
        <end position="137"/>
    </location>
</feature>
<proteinExistence type="predicted"/>
<name>A0A9W4H1W9_9ACTN</name>
<dbReference type="AlphaFoldDB" id="A0A9W4H1W9"/>
<sequence>MARGAARRLRRGDRPLGGRGVGLVRGRPAPLLPGQDDDGPLRHRLRRGVGTPAHRRRQRRRGRPDPAAGAGPPGAVPAAGRRTPAGVRGLVRPGDPRAPRPRRRRAPHPGRRPDPRRRRERRRRPGGAGRARRRPHPGRGDRRAARPARRHGAATARPAPAVEPRAGAGHARTAPGRAAGLRPRGLSLARRTAVTAPAASPQSWS</sequence>
<evidence type="ECO:0000313" key="2">
    <source>
        <dbReference type="EMBL" id="CAG7643785.1"/>
    </source>
</evidence>
<protein>
    <submittedName>
        <fullName evidence="2">Uncharacterized protein</fullName>
    </submittedName>
</protein>
<feature type="compositionally biased region" description="Low complexity" evidence="1">
    <location>
        <begin position="76"/>
        <end position="86"/>
    </location>
</feature>
<accession>A0A9W4H1W9</accession>
<feature type="compositionally biased region" description="Basic residues" evidence="1">
    <location>
        <begin position="1"/>
        <end position="11"/>
    </location>
</feature>
<organism evidence="2 3">
    <name type="scientific">Actinacidiphila bryophytorum</name>
    <dbReference type="NCBI Taxonomy" id="1436133"/>
    <lineage>
        <taxon>Bacteria</taxon>
        <taxon>Bacillati</taxon>
        <taxon>Actinomycetota</taxon>
        <taxon>Actinomycetes</taxon>
        <taxon>Kitasatosporales</taxon>
        <taxon>Streptomycetaceae</taxon>
        <taxon>Actinacidiphila</taxon>
    </lineage>
</organism>
<reference evidence="2" key="1">
    <citation type="submission" date="2021-06" db="EMBL/GenBank/DDBJ databases">
        <authorList>
            <person name="Arsene-Ploetze F."/>
        </authorList>
    </citation>
    <scope>NUCLEOTIDE SEQUENCE</scope>
    <source>
        <strain evidence="2">SBRY1</strain>
    </source>
</reference>
<evidence type="ECO:0000256" key="1">
    <source>
        <dbReference type="SAM" id="MobiDB-lite"/>
    </source>
</evidence>
<keyword evidence="3" id="KW-1185">Reference proteome</keyword>
<feature type="compositionally biased region" description="Low complexity" evidence="1">
    <location>
        <begin position="153"/>
        <end position="169"/>
    </location>
</feature>
<gene>
    <name evidence="2" type="ORF">SBRY_30896</name>
</gene>